<organism evidence="1 2">
    <name type="scientific">Eretmocerus hayati</name>
    <dbReference type="NCBI Taxonomy" id="131215"/>
    <lineage>
        <taxon>Eukaryota</taxon>
        <taxon>Metazoa</taxon>
        <taxon>Ecdysozoa</taxon>
        <taxon>Arthropoda</taxon>
        <taxon>Hexapoda</taxon>
        <taxon>Insecta</taxon>
        <taxon>Pterygota</taxon>
        <taxon>Neoptera</taxon>
        <taxon>Endopterygota</taxon>
        <taxon>Hymenoptera</taxon>
        <taxon>Apocrita</taxon>
        <taxon>Proctotrupomorpha</taxon>
        <taxon>Chalcidoidea</taxon>
        <taxon>Aphelinidae</taxon>
        <taxon>Aphelininae</taxon>
        <taxon>Eretmocerus</taxon>
    </lineage>
</organism>
<evidence type="ECO:0000313" key="2">
    <source>
        <dbReference type="Proteomes" id="UP001239111"/>
    </source>
</evidence>
<dbReference type="Proteomes" id="UP001239111">
    <property type="component" value="Chromosome 2"/>
</dbReference>
<keyword evidence="2" id="KW-1185">Reference proteome</keyword>
<accession>A0ACC2NWF7</accession>
<reference evidence="1" key="1">
    <citation type="submission" date="2023-04" db="EMBL/GenBank/DDBJ databases">
        <title>A chromosome-level genome assembly of the parasitoid wasp Eretmocerus hayati.</title>
        <authorList>
            <person name="Zhong Y."/>
            <person name="Liu S."/>
            <person name="Liu Y."/>
        </authorList>
    </citation>
    <scope>NUCLEOTIDE SEQUENCE</scope>
    <source>
        <strain evidence="1">ZJU_SS_LIU_2023</strain>
    </source>
</reference>
<protein>
    <submittedName>
        <fullName evidence="1">Uncharacterized protein</fullName>
    </submittedName>
</protein>
<dbReference type="EMBL" id="CM056742">
    <property type="protein sequence ID" value="KAJ8675548.1"/>
    <property type="molecule type" value="Genomic_DNA"/>
</dbReference>
<sequence>MDVLKSKIVSDLKTLSKDKKLNLNIIEEVDSDKPLHCKTHHLSDKIREKENKVLAEDVLDPTTNNDSCEEKKMDPEISDYKAQENSQYRVSHIMTMLTLYGCLPNAETCLTIGHKSVMYALQPIKAGTPLIHYSKSPTIYDSSKLFRQLKHQQLYQSICDCRACTENWPDCLHEGDGIDVPVTIYRPLKKFLCESKAIKREWETQMSHNNPSYPDLKLMNRARNCARKSWKFFPVPSFFMTICTRITVSIINFFYDPDKNMFSTS</sequence>
<comment type="caution">
    <text evidence="1">The sequence shown here is derived from an EMBL/GenBank/DDBJ whole genome shotgun (WGS) entry which is preliminary data.</text>
</comment>
<gene>
    <name evidence="1" type="ORF">QAD02_011334</name>
</gene>
<evidence type="ECO:0000313" key="1">
    <source>
        <dbReference type="EMBL" id="KAJ8675548.1"/>
    </source>
</evidence>
<name>A0ACC2NWF7_9HYME</name>
<proteinExistence type="predicted"/>